<organism evidence="10 11">
    <name type="scientific">Skeletonema marinoi</name>
    <dbReference type="NCBI Taxonomy" id="267567"/>
    <lineage>
        <taxon>Eukaryota</taxon>
        <taxon>Sar</taxon>
        <taxon>Stramenopiles</taxon>
        <taxon>Ochrophyta</taxon>
        <taxon>Bacillariophyta</taxon>
        <taxon>Coscinodiscophyceae</taxon>
        <taxon>Thalassiosirophycidae</taxon>
        <taxon>Thalassiosirales</taxon>
        <taxon>Skeletonemataceae</taxon>
        <taxon>Skeletonema</taxon>
        <taxon>Skeletonema marinoi-dohrnii complex</taxon>
    </lineage>
</organism>
<keyword evidence="3" id="KW-1003">Cell membrane</keyword>
<dbReference type="EMBL" id="JATAAI010000037">
    <property type="protein sequence ID" value="KAK1734638.1"/>
    <property type="molecule type" value="Genomic_DNA"/>
</dbReference>
<evidence type="ECO:0000256" key="5">
    <source>
        <dbReference type="ARBA" id="ARBA00022989"/>
    </source>
</evidence>
<evidence type="ECO:0000256" key="9">
    <source>
        <dbReference type="SAM" id="Phobius"/>
    </source>
</evidence>
<evidence type="ECO:0000256" key="8">
    <source>
        <dbReference type="SAM" id="MobiDB-lite"/>
    </source>
</evidence>
<dbReference type="PANTHER" id="PTHR33281">
    <property type="entry name" value="UPF0187 PROTEIN YNEE"/>
    <property type="match status" value="1"/>
</dbReference>
<keyword evidence="6" id="KW-0406">Ion transport</keyword>
<feature type="region of interest" description="Disordered" evidence="8">
    <location>
        <begin position="222"/>
        <end position="257"/>
    </location>
</feature>
<feature type="transmembrane region" description="Helical" evidence="9">
    <location>
        <begin position="158"/>
        <end position="179"/>
    </location>
</feature>
<keyword evidence="4 9" id="KW-0812">Transmembrane</keyword>
<accession>A0AAD9D6G7</accession>
<dbReference type="AlphaFoldDB" id="A0AAD9D6G7"/>
<protein>
    <submittedName>
        <fullName evidence="10">Bestrophin family protein</fullName>
    </submittedName>
</protein>
<evidence type="ECO:0000256" key="1">
    <source>
        <dbReference type="ARBA" id="ARBA00004651"/>
    </source>
</evidence>
<sequence length="495" mass="56791">MRKVKEQPSSWSINDVSTWRSMPAKSASVARFENIDEVSKGSDYSEQSKDEQLSPTQLYSSLQDGHSSDTLKKTLQDILNPARIAALEACDVQPVPYDSYSFSSYIFTLKGRNLSMIISPLLALLLWGLGWQLLFMFLPKGDSYNEVIGTYESDLQRTLSSVNDLISTLVTPVSFLLVFRLGRAAIRFWDARQATGLMIEKCRSNIATATVGFISPIRQKRRYCRRQKQRSDNTETNDGQRDEKKGDTDKEKIQSAKIPQPGEDFDVEIELLCEYARWLTSFPVAVKHFLRPEERLGWDDTAYYKKQRFEIGPLLCDEDANHIMLSYEDERGQPVFDRNAKRVRDPPLVVLNRLHELSYDIAHHDYDEDNKGSFNPTPQQRAAFFQQLNNQINILCASFGIMERIKNTPLPFVYVIHLRSILLLYLFLWNMTSIASIGWIALPALFAFNLSMLGIEAASVECERPFDWNSNHLTMGKFCILIARNIAQAMKEVRY</sequence>
<comment type="caution">
    <text evidence="10">The sequence shown here is derived from an EMBL/GenBank/DDBJ whole genome shotgun (WGS) entry which is preliminary data.</text>
</comment>
<gene>
    <name evidence="10" type="ORF">QTG54_014511</name>
</gene>
<dbReference type="GO" id="GO:0005886">
    <property type="term" value="C:plasma membrane"/>
    <property type="evidence" value="ECO:0007669"/>
    <property type="project" value="UniProtKB-SubCell"/>
</dbReference>
<evidence type="ECO:0000313" key="10">
    <source>
        <dbReference type="EMBL" id="KAK1734638.1"/>
    </source>
</evidence>
<comment type="subcellular location">
    <subcellularLocation>
        <location evidence="1">Cell membrane</location>
        <topology evidence="1">Multi-pass membrane protein</topology>
    </subcellularLocation>
</comment>
<evidence type="ECO:0000256" key="3">
    <source>
        <dbReference type="ARBA" id="ARBA00022475"/>
    </source>
</evidence>
<proteinExistence type="predicted"/>
<dbReference type="InterPro" id="IPR044669">
    <property type="entry name" value="YneE/VCCN1/2-like"/>
</dbReference>
<feature type="transmembrane region" description="Helical" evidence="9">
    <location>
        <begin position="114"/>
        <end position="138"/>
    </location>
</feature>
<keyword evidence="2" id="KW-0813">Transport</keyword>
<dbReference type="Pfam" id="PF25539">
    <property type="entry name" value="Bestrophin_2"/>
    <property type="match status" value="1"/>
</dbReference>
<reference evidence="10" key="1">
    <citation type="submission" date="2023-06" db="EMBL/GenBank/DDBJ databases">
        <title>Survivors Of The Sea: Transcriptome response of Skeletonema marinoi to long-term dormancy.</title>
        <authorList>
            <person name="Pinder M.I.M."/>
            <person name="Kourtchenko O."/>
            <person name="Robertson E.K."/>
            <person name="Larsson T."/>
            <person name="Maumus F."/>
            <person name="Osuna-Cruz C.M."/>
            <person name="Vancaester E."/>
            <person name="Stenow R."/>
            <person name="Vandepoele K."/>
            <person name="Ploug H."/>
            <person name="Bruchert V."/>
            <person name="Godhe A."/>
            <person name="Topel M."/>
        </authorList>
    </citation>
    <scope>NUCLEOTIDE SEQUENCE</scope>
    <source>
        <strain evidence="10">R05AC</strain>
    </source>
</reference>
<evidence type="ECO:0000256" key="6">
    <source>
        <dbReference type="ARBA" id="ARBA00023065"/>
    </source>
</evidence>
<dbReference type="Proteomes" id="UP001224775">
    <property type="component" value="Unassembled WGS sequence"/>
</dbReference>
<evidence type="ECO:0000256" key="4">
    <source>
        <dbReference type="ARBA" id="ARBA00022692"/>
    </source>
</evidence>
<name>A0AAD9D6G7_9STRA</name>
<feature type="compositionally biased region" description="Basic and acidic residues" evidence="8">
    <location>
        <begin position="229"/>
        <end position="254"/>
    </location>
</feature>
<dbReference type="PANTHER" id="PTHR33281:SF19">
    <property type="entry name" value="VOLTAGE-DEPENDENT ANION CHANNEL-FORMING PROTEIN YNEE"/>
    <property type="match status" value="1"/>
</dbReference>
<dbReference type="GO" id="GO:0005254">
    <property type="term" value="F:chloride channel activity"/>
    <property type="evidence" value="ECO:0007669"/>
    <property type="project" value="InterPro"/>
</dbReference>
<evidence type="ECO:0000256" key="7">
    <source>
        <dbReference type="ARBA" id="ARBA00023136"/>
    </source>
</evidence>
<keyword evidence="5 9" id="KW-1133">Transmembrane helix</keyword>
<evidence type="ECO:0000256" key="2">
    <source>
        <dbReference type="ARBA" id="ARBA00022448"/>
    </source>
</evidence>
<evidence type="ECO:0000313" key="11">
    <source>
        <dbReference type="Proteomes" id="UP001224775"/>
    </source>
</evidence>
<keyword evidence="11" id="KW-1185">Reference proteome</keyword>
<keyword evidence="7 9" id="KW-0472">Membrane</keyword>